<organism evidence="3 4">
    <name type="scientific">Symplocastrum torsivum CPER-KK1</name>
    <dbReference type="NCBI Taxonomy" id="450513"/>
    <lineage>
        <taxon>Bacteria</taxon>
        <taxon>Bacillati</taxon>
        <taxon>Cyanobacteriota</taxon>
        <taxon>Cyanophyceae</taxon>
        <taxon>Oscillatoriophycideae</taxon>
        <taxon>Oscillatoriales</taxon>
        <taxon>Microcoleaceae</taxon>
        <taxon>Symplocastrum</taxon>
    </lineage>
</organism>
<dbReference type="AlphaFoldDB" id="A0A951PSF7"/>
<sequence length="197" mass="22257">MSQNQPLKRVNLTICSLVLLSACQTSSNAGSTIESYLKAVDRGNTQEQQDLRCVTETSFPGKAMLGEMRKWKILSQKQKVHKDDPNAQYVEVSARIESMPSKGFPVTHTWIFEVWKPDELHEHQKRYIAKTNQLMVDTRKTTNEIKSAKGEAIDPSPSSLRPPKRSEMSSRPYCLGGFEIPKGYTSPFPDSVPLEEK</sequence>
<comment type="caution">
    <text evidence="3">The sequence shown here is derived from an EMBL/GenBank/DDBJ whole genome shotgun (WGS) entry which is preliminary data.</text>
</comment>
<feature type="chain" id="PRO_5037728977" description="Lipoprotein" evidence="2">
    <location>
        <begin position="30"/>
        <end position="197"/>
    </location>
</feature>
<dbReference type="EMBL" id="JAHHIF010000060">
    <property type="protein sequence ID" value="MBW4548381.1"/>
    <property type="molecule type" value="Genomic_DNA"/>
</dbReference>
<evidence type="ECO:0000256" key="1">
    <source>
        <dbReference type="SAM" id="MobiDB-lite"/>
    </source>
</evidence>
<dbReference type="Proteomes" id="UP000753908">
    <property type="component" value="Unassembled WGS sequence"/>
</dbReference>
<feature type="compositionally biased region" description="Basic and acidic residues" evidence="1">
    <location>
        <begin position="143"/>
        <end position="152"/>
    </location>
</feature>
<keyword evidence="2" id="KW-0732">Signal</keyword>
<proteinExistence type="predicted"/>
<evidence type="ECO:0008006" key="5">
    <source>
        <dbReference type="Google" id="ProtNLM"/>
    </source>
</evidence>
<reference evidence="3" key="1">
    <citation type="submission" date="2021-05" db="EMBL/GenBank/DDBJ databases">
        <authorList>
            <person name="Pietrasiak N."/>
            <person name="Ward R."/>
            <person name="Stajich J.E."/>
            <person name="Kurbessoian T."/>
        </authorList>
    </citation>
    <scope>NUCLEOTIDE SEQUENCE</scope>
    <source>
        <strain evidence="3">CPER-KK1</strain>
    </source>
</reference>
<gene>
    <name evidence="3" type="ORF">KME25_28680</name>
</gene>
<reference evidence="3" key="2">
    <citation type="journal article" date="2022" name="Microbiol. Resour. Announc.">
        <title>Metagenome Sequencing to Explore Phylogenomics of Terrestrial Cyanobacteria.</title>
        <authorList>
            <person name="Ward R.D."/>
            <person name="Stajich J.E."/>
            <person name="Johansen J.R."/>
            <person name="Huntemann M."/>
            <person name="Clum A."/>
            <person name="Foster B."/>
            <person name="Foster B."/>
            <person name="Roux S."/>
            <person name="Palaniappan K."/>
            <person name="Varghese N."/>
            <person name="Mukherjee S."/>
            <person name="Reddy T.B.K."/>
            <person name="Daum C."/>
            <person name="Copeland A."/>
            <person name="Chen I.A."/>
            <person name="Ivanova N.N."/>
            <person name="Kyrpides N.C."/>
            <person name="Shapiro N."/>
            <person name="Eloe-Fadrosh E.A."/>
            <person name="Pietrasiak N."/>
        </authorList>
    </citation>
    <scope>NUCLEOTIDE SEQUENCE</scope>
    <source>
        <strain evidence="3">CPER-KK1</strain>
    </source>
</reference>
<name>A0A951PSF7_9CYAN</name>
<evidence type="ECO:0000313" key="3">
    <source>
        <dbReference type="EMBL" id="MBW4548381.1"/>
    </source>
</evidence>
<evidence type="ECO:0000256" key="2">
    <source>
        <dbReference type="SAM" id="SignalP"/>
    </source>
</evidence>
<feature type="region of interest" description="Disordered" evidence="1">
    <location>
        <begin position="143"/>
        <end position="172"/>
    </location>
</feature>
<accession>A0A951PSF7</accession>
<evidence type="ECO:0000313" key="4">
    <source>
        <dbReference type="Proteomes" id="UP000753908"/>
    </source>
</evidence>
<protein>
    <recommendedName>
        <fullName evidence="5">Lipoprotein</fullName>
    </recommendedName>
</protein>
<feature type="signal peptide" evidence="2">
    <location>
        <begin position="1"/>
        <end position="29"/>
    </location>
</feature>